<comment type="caution">
    <text evidence="1">The sequence shown here is derived from an EMBL/GenBank/DDBJ whole genome shotgun (WGS) entry which is preliminary data.</text>
</comment>
<evidence type="ECO:0000313" key="2">
    <source>
        <dbReference type="Proteomes" id="UP000283855"/>
    </source>
</evidence>
<dbReference type="GeneID" id="78405663"/>
<proteinExistence type="predicted"/>
<dbReference type="Pfam" id="PF16819">
    <property type="entry name" value="DUF5074"/>
    <property type="match status" value="1"/>
</dbReference>
<dbReference type="PANTHER" id="PTHR47197:SF3">
    <property type="entry name" value="DIHYDRO-HEME D1 DEHYDROGENASE"/>
    <property type="match status" value="1"/>
</dbReference>
<evidence type="ECO:0008006" key="3">
    <source>
        <dbReference type="Google" id="ProtNLM"/>
    </source>
</evidence>
<protein>
    <recommendedName>
        <fullName evidence="3">YncE family protein</fullName>
    </recommendedName>
</protein>
<sequence>MKKNWIYFLCMALPLGLGLTACDNNDDPDGPGTDPIPTQTLGAYVINTGNWGANNGSLQWYDTQAGTISGDIYEAQNGKGIGDIEDLCVYGSKLYAIGSTSSKIDILDRNGKLLKSLPMTNEEGKPIEPRRAVGAEGCVFFTAYDGTVSKLDTLTQTVTAKVEVGAYPEALAYTDGKLYINLSGYGKGNQVAVVNTATMTKTKDIEVKLNPSYQCLRGDDGAIYVVSFGNYAGKPGLAESDYIYQTLQRIDPATDQVEDLCKATYIANKGNKMYILYSEYYLPETRGCFVYDLETKEEKTFVDISDIPSPNGIAVDPVTEDVYIINQPYGALCELYIYGSDGTFKKKVETGIYTTNVRFVTE</sequence>
<dbReference type="InterPro" id="IPR015943">
    <property type="entry name" value="WD40/YVTN_repeat-like_dom_sf"/>
</dbReference>
<dbReference type="AlphaFoldDB" id="A0A413T2R9"/>
<reference evidence="1 2" key="1">
    <citation type="submission" date="2018-08" db="EMBL/GenBank/DDBJ databases">
        <title>A genome reference for cultivated species of the human gut microbiota.</title>
        <authorList>
            <person name="Zou Y."/>
            <person name="Xue W."/>
            <person name="Luo G."/>
        </authorList>
    </citation>
    <scope>NUCLEOTIDE SEQUENCE [LARGE SCALE GENOMIC DNA]</scope>
    <source>
        <strain evidence="1 2">AM42-38</strain>
    </source>
</reference>
<dbReference type="InterPro" id="IPR011044">
    <property type="entry name" value="Quino_amine_DH_bsu"/>
</dbReference>
<gene>
    <name evidence="1" type="ORF">DW921_04395</name>
</gene>
<dbReference type="InterPro" id="IPR051200">
    <property type="entry name" value="Host-pathogen_enzymatic-act"/>
</dbReference>
<dbReference type="EMBL" id="QSFT01000006">
    <property type="protein sequence ID" value="RHA77496.1"/>
    <property type="molecule type" value="Genomic_DNA"/>
</dbReference>
<dbReference type="PANTHER" id="PTHR47197">
    <property type="entry name" value="PROTEIN NIRF"/>
    <property type="match status" value="1"/>
</dbReference>
<accession>A0A413T2R9</accession>
<dbReference type="InterPro" id="IPR031815">
    <property type="entry name" value="DUF5074"/>
</dbReference>
<dbReference type="PROSITE" id="PS51257">
    <property type="entry name" value="PROKAR_LIPOPROTEIN"/>
    <property type="match status" value="1"/>
</dbReference>
<evidence type="ECO:0000313" key="1">
    <source>
        <dbReference type="EMBL" id="RHA77496.1"/>
    </source>
</evidence>
<name>A0A413T2R9_9BACT</name>
<dbReference type="Gene3D" id="2.130.10.10">
    <property type="entry name" value="YVTN repeat-like/Quinoprotein amine dehydrogenase"/>
    <property type="match status" value="1"/>
</dbReference>
<organism evidence="1 2">
    <name type="scientific">Phocaeicola coprophilus</name>
    <dbReference type="NCBI Taxonomy" id="387090"/>
    <lineage>
        <taxon>Bacteria</taxon>
        <taxon>Pseudomonadati</taxon>
        <taxon>Bacteroidota</taxon>
        <taxon>Bacteroidia</taxon>
        <taxon>Bacteroidales</taxon>
        <taxon>Bacteroidaceae</taxon>
        <taxon>Phocaeicola</taxon>
    </lineage>
</organism>
<dbReference type="RefSeq" id="WP_008145099.1">
    <property type="nucleotide sequence ID" value="NZ_CABJGD010000006.1"/>
</dbReference>
<dbReference type="SUPFAM" id="SSF50969">
    <property type="entry name" value="YVTN repeat-like/Quinoprotein amine dehydrogenase"/>
    <property type="match status" value="1"/>
</dbReference>
<dbReference type="Proteomes" id="UP000283855">
    <property type="component" value="Unassembled WGS sequence"/>
</dbReference>